<feature type="region of interest" description="Disordered" evidence="3">
    <location>
        <begin position="834"/>
        <end position="877"/>
    </location>
</feature>
<feature type="non-terminal residue" evidence="4">
    <location>
        <position position="1"/>
    </location>
</feature>
<dbReference type="PANTHER" id="PTHR22882:SF3">
    <property type="entry name" value="SYNPHILIN-1"/>
    <property type="match status" value="1"/>
</dbReference>
<dbReference type="OrthoDB" id="10057496at2759"/>
<feature type="repeat" description="ANK" evidence="1">
    <location>
        <begin position="368"/>
        <end position="400"/>
    </location>
</feature>
<evidence type="ECO:0000256" key="2">
    <source>
        <dbReference type="SAM" id="Coils"/>
    </source>
</evidence>
<feature type="compositionally biased region" description="Polar residues" evidence="3">
    <location>
        <begin position="1115"/>
        <end position="1130"/>
    </location>
</feature>
<dbReference type="PROSITE" id="PS50088">
    <property type="entry name" value="ANK_REPEAT"/>
    <property type="match status" value="2"/>
</dbReference>
<dbReference type="InterPro" id="IPR040133">
    <property type="entry name" value="SNCAIP"/>
</dbReference>
<sequence>KQTAREMLQMTPDSSSDGVCHAPPQPSSALLSPPQPSSALLNPPQPSSTLLSPPRAIISWRASDENEYEACAWQGRLRRRALEKVPQNKGGGREGEREEGGGRAEVDCVGVGEKGVGRVNRGGRGKLGAGLIPLGSPPPRPGNGEDALKDDVLKDILFLGQDGKSLVCNCPAQLGKSSHQVSGEGEMRLEETYSQLDSFYEFPVKFPPPPPRTHPQGSVRSVSIMDTLSEMTSGDVTTLATQLLPTQQPQRHRRGSKETTQVAAQVHSRPPRKRVVSPKRVSPERDRARRRKTPEWIRKIFQFARNGDLRSLENELRDLHPTLVSSLRDSRGNSLVHTLAAAGDVTPLQRLIGGDGARSSALLNANKAGLTPIVLAIKHGHVDVVQWLLENSNNVELREGGRSLLHWAAKYGQYEVLCWLLRSLPPEDVEMMINSVDENGNTVVHLAARSGNISLLMTLLQRGEPSLCLLTKNKRGLTPVEVANIAGHGDCAHYLNIYEAGLRACQDALRLQDTCHSMSTNTQELHRTCREMITIGKRLEGEREELVQQLQQLRQHVMDLHERMIVEIQLLLRENQRLGGTPQHSQEELQSLVEACADLHRDWEKEEARWSQPGSLRDLQRKLSLVEEQLRVSTSAASLHPNQKKRQPLHFVKYVVRNGIVTFGIGDQASGSSSRLNGMKFGFSRMNRSTSESSLDSYTSLYELETEDDNHQRSGYWTDGIYASTPIKTRSAMKSKCTSDLEDEVQSSGKRGKPKHGPKPVKGIMPLKSKSGTCTVLEVIEPGSEEENEELDLSVLVKETPTRQEECPVQQTCETAGNSNTGAQKSVKHLVSRFESKSSTEPDLILGTKTHKGLGENSDSPPDALSRLADESSLGGSVTEGLGLADVEQQMLPLDLAQSSMCLTGSSNSDNSSAASSSKKRGFLQKLKGRWPSRRKVSSTPSGKITPEDFRETYTVRDVGSSSSQEDDLFKQPESTTSNPQSLDTSKRKTNPLNVVVEDLSATEKEVCPSSPNQDDIRVEKLPAENKPPPLPSSPPPLEDDVEEKSLPRMALLAKSTPDLKSHGGIEAMSVTTSEDSGIVARPSSSASKSDSLSRPGSTSSSYLPFKGFPLRKASSVSTDLLPTPDSSTAGGRLSPAPSEVSKTESALSPPSQASDVSKTESTRHLNQLGRIEEITPTGEERTTKPVQMTRKKPEMLKVTIMEDKKPEKKSKEEMKAKRRIEKPWYEVSDDESDLPSPSSLSCLITARTSSGSEDEADPLRA</sequence>
<gene>
    <name evidence="4" type="ORF">DSTB1V02_LOCUS8203</name>
</gene>
<feature type="compositionally biased region" description="Basic and acidic residues" evidence="3">
    <location>
        <begin position="946"/>
        <end position="955"/>
    </location>
</feature>
<feature type="compositionally biased region" description="Polar residues" evidence="3">
    <location>
        <begin position="1144"/>
        <end position="1157"/>
    </location>
</feature>
<dbReference type="SUPFAM" id="SSF48403">
    <property type="entry name" value="Ankyrin repeat"/>
    <property type="match status" value="1"/>
</dbReference>
<evidence type="ECO:0000313" key="5">
    <source>
        <dbReference type="Proteomes" id="UP000677054"/>
    </source>
</evidence>
<name>A0A7R8XDM7_9CRUS</name>
<evidence type="ECO:0000313" key="4">
    <source>
        <dbReference type="EMBL" id="CAD7248390.1"/>
    </source>
</evidence>
<feature type="repeat" description="ANK" evidence="1">
    <location>
        <begin position="439"/>
        <end position="463"/>
    </location>
</feature>
<organism evidence="4">
    <name type="scientific">Darwinula stevensoni</name>
    <dbReference type="NCBI Taxonomy" id="69355"/>
    <lineage>
        <taxon>Eukaryota</taxon>
        <taxon>Metazoa</taxon>
        <taxon>Ecdysozoa</taxon>
        <taxon>Arthropoda</taxon>
        <taxon>Crustacea</taxon>
        <taxon>Oligostraca</taxon>
        <taxon>Ostracoda</taxon>
        <taxon>Podocopa</taxon>
        <taxon>Podocopida</taxon>
        <taxon>Darwinulocopina</taxon>
        <taxon>Darwinuloidea</taxon>
        <taxon>Darwinulidae</taxon>
        <taxon>Darwinula</taxon>
    </lineage>
</organism>
<feature type="compositionally biased region" description="Basic and acidic residues" evidence="3">
    <location>
        <begin position="281"/>
        <end position="290"/>
    </location>
</feature>
<keyword evidence="2" id="KW-0175">Coiled coil</keyword>
<dbReference type="PANTHER" id="PTHR22882">
    <property type="entry name" value="SYNPHILIN-1"/>
    <property type="match status" value="1"/>
</dbReference>
<feature type="compositionally biased region" description="Pro residues" evidence="3">
    <location>
        <begin position="1026"/>
        <end position="1037"/>
    </location>
</feature>
<dbReference type="InterPro" id="IPR002110">
    <property type="entry name" value="Ankyrin_rpt"/>
</dbReference>
<dbReference type="EMBL" id="LR901342">
    <property type="protein sequence ID" value="CAD7248390.1"/>
    <property type="molecule type" value="Genomic_DNA"/>
</dbReference>
<feature type="region of interest" description="Disordered" evidence="3">
    <location>
        <begin position="1"/>
        <end position="53"/>
    </location>
</feature>
<feature type="compositionally biased region" description="Low complexity" evidence="3">
    <location>
        <begin position="906"/>
        <end position="917"/>
    </location>
</feature>
<feature type="compositionally biased region" description="Low complexity" evidence="3">
    <location>
        <begin position="1084"/>
        <end position="1094"/>
    </location>
</feature>
<feature type="region of interest" description="Disordered" evidence="3">
    <location>
        <begin position="735"/>
        <end position="768"/>
    </location>
</feature>
<dbReference type="InterPro" id="IPR036770">
    <property type="entry name" value="Ankyrin_rpt-contain_sf"/>
</dbReference>
<dbReference type="Gene3D" id="1.25.40.20">
    <property type="entry name" value="Ankyrin repeat-containing domain"/>
    <property type="match status" value="2"/>
</dbReference>
<feature type="compositionally biased region" description="Low complexity" evidence="3">
    <location>
        <begin position="27"/>
        <end position="53"/>
    </location>
</feature>
<feature type="region of interest" description="Disordered" evidence="3">
    <location>
        <begin position="245"/>
        <end position="290"/>
    </location>
</feature>
<evidence type="ECO:0000256" key="3">
    <source>
        <dbReference type="SAM" id="MobiDB-lite"/>
    </source>
</evidence>
<accession>A0A7R8XDM7</accession>
<dbReference type="SMART" id="SM00248">
    <property type="entry name" value="ANK"/>
    <property type="match status" value="4"/>
</dbReference>
<feature type="coiled-coil region" evidence="2">
    <location>
        <begin position="536"/>
        <end position="563"/>
    </location>
</feature>
<dbReference type="EMBL" id="CAJPEV010001825">
    <property type="protein sequence ID" value="CAG0894492.1"/>
    <property type="molecule type" value="Genomic_DNA"/>
</dbReference>
<feature type="compositionally biased region" description="Basic and acidic residues" evidence="3">
    <location>
        <begin position="1015"/>
        <end position="1024"/>
    </location>
</feature>
<dbReference type="Proteomes" id="UP000677054">
    <property type="component" value="Unassembled WGS sequence"/>
</dbReference>
<keyword evidence="5" id="KW-1185">Reference proteome</keyword>
<proteinExistence type="predicted"/>
<dbReference type="AlphaFoldDB" id="A0A7R8XDM7"/>
<feature type="compositionally biased region" description="Basic and acidic residues" evidence="3">
    <location>
        <begin position="1171"/>
        <end position="1184"/>
    </location>
</feature>
<feature type="compositionally biased region" description="Acidic residues" evidence="3">
    <location>
        <begin position="1253"/>
        <end position="1262"/>
    </location>
</feature>
<dbReference type="Pfam" id="PF00023">
    <property type="entry name" value="Ank"/>
    <property type="match status" value="1"/>
</dbReference>
<feature type="compositionally biased region" description="Polar residues" evidence="3">
    <location>
        <begin position="973"/>
        <end position="984"/>
    </location>
</feature>
<feature type="compositionally biased region" description="Basic residues" evidence="3">
    <location>
        <begin position="750"/>
        <end position="759"/>
    </location>
</feature>
<feature type="compositionally biased region" description="Basic and acidic residues" evidence="3">
    <location>
        <begin position="1192"/>
        <end position="1216"/>
    </location>
</feature>
<dbReference type="GO" id="GO:0031625">
    <property type="term" value="F:ubiquitin protein ligase binding"/>
    <property type="evidence" value="ECO:0007669"/>
    <property type="project" value="TreeGrafter"/>
</dbReference>
<dbReference type="Pfam" id="PF12796">
    <property type="entry name" value="Ank_2"/>
    <property type="match status" value="1"/>
</dbReference>
<reference evidence="4" key="1">
    <citation type="submission" date="2020-11" db="EMBL/GenBank/DDBJ databases">
        <authorList>
            <person name="Tran Van P."/>
        </authorList>
    </citation>
    <scope>NUCLEOTIDE SEQUENCE</scope>
</reference>
<evidence type="ECO:0000256" key="1">
    <source>
        <dbReference type="PROSITE-ProRule" id="PRU00023"/>
    </source>
</evidence>
<feature type="region of interest" description="Disordered" evidence="3">
    <location>
        <begin position="904"/>
        <end position="1262"/>
    </location>
</feature>
<dbReference type="PROSITE" id="PS50297">
    <property type="entry name" value="ANK_REP_REGION"/>
    <property type="match status" value="2"/>
</dbReference>
<feature type="region of interest" description="Disordered" evidence="3">
    <location>
        <begin position="120"/>
        <end position="144"/>
    </location>
</feature>
<keyword evidence="1" id="KW-0040">ANK repeat</keyword>
<feature type="compositionally biased region" description="Basic residues" evidence="3">
    <location>
        <begin position="918"/>
        <end position="937"/>
    </location>
</feature>
<protein>
    <submittedName>
        <fullName evidence="4">Uncharacterized protein</fullName>
    </submittedName>
</protein>